<dbReference type="InterPro" id="IPR036291">
    <property type="entry name" value="NAD(P)-bd_dom_sf"/>
</dbReference>
<protein>
    <submittedName>
        <fullName evidence="2">Zinc-type alcohol dehydrogenase-like protein 1</fullName>
    </submittedName>
</protein>
<dbReference type="AlphaFoldDB" id="A0AAN6PF43"/>
<gene>
    <name evidence="2" type="ORF">C8A01DRAFT_46971</name>
</gene>
<evidence type="ECO:0000313" key="3">
    <source>
        <dbReference type="Proteomes" id="UP001303115"/>
    </source>
</evidence>
<dbReference type="Pfam" id="PF00107">
    <property type="entry name" value="ADH_zinc_N"/>
    <property type="match status" value="1"/>
</dbReference>
<dbReference type="Gene3D" id="3.40.50.720">
    <property type="entry name" value="NAD(P)-binding Rossmann-like Domain"/>
    <property type="match status" value="1"/>
</dbReference>
<evidence type="ECO:0000259" key="1">
    <source>
        <dbReference type="SMART" id="SM00829"/>
    </source>
</evidence>
<dbReference type="Proteomes" id="UP001303115">
    <property type="component" value="Unassembled WGS sequence"/>
</dbReference>
<organism evidence="2 3">
    <name type="scientific">Parachaetomium inaequale</name>
    <dbReference type="NCBI Taxonomy" id="2588326"/>
    <lineage>
        <taxon>Eukaryota</taxon>
        <taxon>Fungi</taxon>
        <taxon>Dikarya</taxon>
        <taxon>Ascomycota</taxon>
        <taxon>Pezizomycotina</taxon>
        <taxon>Sordariomycetes</taxon>
        <taxon>Sordariomycetidae</taxon>
        <taxon>Sordariales</taxon>
        <taxon>Chaetomiaceae</taxon>
        <taxon>Parachaetomium</taxon>
    </lineage>
</organism>
<accession>A0AAN6PF43</accession>
<keyword evidence="3" id="KW-1185">Reference proteome</keyword>
<dbReference type="SUPFAM" id="SSF50129">
    <property type="entry name" value="GroES-like"/>
    <property type="match status" value="1"/>
</dbReference>
<dbReference type="GO" id="GO:0016491">
    <property type="term" value="F:oxidoreductase activity"/>
    <property type="evidence" value="ECO:0007669"/>
    <property type="project" value="InterPro"/>
</dbReference>
<dbReference type="SUPFAM" id="SSF51735">
    <property type="entry name" value="NAD(P)-binding Rossmann-fold domains"/>
    <property type="match status" value="1"/>
</dbReference>
<name>A0AAN6PF43_9PEZI</name>
<proteinExistence type="predicted"/>
<dbReference type="PANTHER" id="PTHR45033">
    <property type="match status" value="1"/>
</dbReference>
<dbReference type="InterPro" id="IPR013154">
    <property type="entry name" value="ADH-like_N"/>
</dbReference>
<evidence type="ECO:0000313" key="2">
    <source>
        <dbReference type="EMBL" id="KAK4039557.1"/>
    </source>
</evidence>
<sequence length="360" mass="38083">MASIPATYRAIRRTPGIGTSESPLKLEITTENTFPPSGQLAPHDVLIKIHAVSLNYRDVLMLHGGYPGGVQERGIAASDCSAEVAAVGAGVTQFKVGDRVAPTYDLGNLKGEIKATGHLGLGGDVEGVLREYAVFEERFLVHLPGHLSWEEGATLACAGLTAWNAVGAPASLGKNKSVLIQGTGGVSMFALLIALAGGLKPIITSSSDAKLEALRTKLGAPDLLGYNYRTSLDQVAEVQRLTDGKGVDVVVNTSRPAGIPADIDSLVPSYGTISVVGFLAGVSADWNPGKLLTLIAKTARLQGVTVGSKVEFEALCKFLEEREVRLNPLIDDNIFDFEHSQEAFDYLWAGKHVGKVVIKL</sequence>
<dbReference type="CDD" id="cd08276">
    <property type="entry name" value="MDR7"/>
    <property type="match status" value="1"/>
</dbReference>
<dbReference type="InterPro" id="IPR020843">
    <property type="entry name" value="ER"/>
</dbReference>
<dbReference type="InterPro" id="IPR011032">
    <property type="entry name" value="GroES-like_sf"/>
</dbReference>
<dbReference type="InterPro" id="IPR013149">
    <property type="entry name" value="ADH-like_C"/>
</dbReference>
<comment type="caution">
    <text evidence="2">The sequence shown here is derived from an EMBL/GenBank/DDBJ whole genome shotgun (WGS) entry which is preliminary data.</text>
</comment>
<dbReference type="Gene3D" id="3.90.180.10">
    <property type="entry name" value="Medium-chain alcohol dehydrogenases, catalytic domain"/>
    <property type="match status" value="1"/>
</dbReference>
<dbReference type="InterPro" id="IPR052711">
    <property type="entry name" value="Zinc_ADH-like"/>
</dbReference>
<dbReference type="Pfam" id="PF08240">
    <property type="entry name" value="ADH_N"/>
    <property type="match status" value="1"/>
</dbReference>
<dbReference type="SMART" id="SM00829">
    <property type="entry name" value="PKS_ER"/>
    <property type="match status" value="1"/>
</dbReference>
<dbReference type="EMBL" id="MU854397">
    <property type="protein sequence ID" value="KAK4039557.1"/>
    <property type="molecule type" value="Genomic_DNA"/>
</dbReference>
<feature type="domain" description="Enoyl reductase (ER)" evidence="1">
    <location>
        <begin position="18"/>
        <end position="358"/>
    </location>
</feature>
<reference evidence="3" key="1">
    <citation type="journal article" date="2023" name="Mol. Phylogenet. Evol.">
        <title>Genome-scale phylogeny and comparative genomics of the fungal order Sordariales.</title>
        <authorList>
            <person name="Hensen N."/>
            <person name="Bonometti L."/>
            <person name="Westerberg I."/>
            <person name="Brannstrom I.O."/>
            <person name="Guillou S."/>
            <person name="Cros-Aarteil S."/>
            <person name="Calhoun S."/>
            <person name="Haridas S."/>
            <person name="Kuo A."/>
            <person name="Mondo S."/>
            <person name="Pangilinan J."/>
            <person name="Riley R."/>
            <person name="LaButti K."/>
            <person name="Andreopoulos B."/>
            <person name="Lipzen A."/>
            <person name="Chen C."/>
            <person name="Yan M."/>
            <person name="Daum C."/>
            <person name="Ng V."/>
            <person name="Clum A."/>
            <person name="Steindorff A."/>
            <person name="Ohm R.A."/>
            <person name="Martin F."/>
            <person name="Silar P."/>
            <person name="Natvig D.O."/>
            <person name="Lalanne C."/>
            <person name="Gautier V."/>
            <person name="Ament-Velasquez S.L."/>
            <person name="Kruys A."/>
            <person name="Hutchinson M.I."/>
            <person name="Powell A.J."/>
            <person name="Barry K."/>
            <person name="Miller A.N."/>
            <person name="Grigoriev I.V."/>
            <person name="Debuchy R."/>
            <person name="Gladieux P."/>
            <person name="Hiltunen Thoren M."/>
            <person name="Johannesson H."/>
        </authorList>
    </citation>
    <scope>NUCLEOTIDE SEQUENCE [LARGE SCALE GENOMIC DNA]</scope>
    <source>
        <strain evidence="3">CBS 284.82</strain>
    </source>
</reference>
<dbReference type="PANTHER" id="PTHR45033:SF1">
    <property type="entry name" value="OXIDOREDUCTASE (EUROFUNG)"/>
    <property type="match status" value="1"/>
</dbReference>